<proteinExistence type="inferred from homology"/>
<reference evidence="3 4" key="1">
    <citation type="journal article" date="2013" name="Genome Announc.">
        <title>Complete Genome Sequence of the Thermophilic and Facultatively Chemolithoautotrophic Sulfate Reducer Archaeoglobus sulfaticallidus Strain PM70-1T.</title>
        <authorList>
            <person name="Stokke R."/>
            <person name="Hocking W.P."/>
            <person name="Steinsbu B.O."/>
            <person name="Steen I.H."/>
        </authorList>
    </citation>
    <scope>NUCLEOTIDE SEQUENCE [LARGE SCALE GENOMIC DNA]</scope>
    <source>
        <strain evidence="3">PM70-1</strain>
    </source>
</reference>
<protein>
    <submittedName>
        <fullName evidence="3">Putative Zn peptidase</fullName>
    </submittedName>
</protein>
<comment type="similarity">
    <text evidence="1">Belongs to the short-chain fatty acyl-CoA assimilation regulator (ScfR) family.</text>
</comment>
<dbReference type="Gene3D" id="1.10.10.2910">
    <property type="match status" value="1"/>
</dbReference>
<dbReference type="KEGG" id="ast:Asulf_01536"/>
<feature type="domain" description="HTH cro/C1-type" evidence="2">
    <location>
        <begin position="21"/>
        <end position="75"/>
    </location>
</feature>
<keyword evidence="4" id="KW-1185">Reference proteome</keyword>
<evidence type="ECO:0000259" key="2">
    <source>
        <dbReference type="PROSITE" id="PS50943"/>
    </source>
</evidence>
<dbReference type="InterPro" id="IPR001387">
    <property type="entry name" value="Cro/C1-type_HTH"/>
</dbReference>
<dbReference type="Proteomes" id="UP000013307">
    <property type="component" value="Chromosome"/>
</dbReference>
<dbReference type="InterPro" id="IPR010982">
    <property type="entry name" value="Lambda_DNA-bd_dom_sf"/>
</dbReference>
<dbReference type="eggNOG" id="arCOG07475">
    <property type="taxonomic scope" value="Archaea"/>
</dbReference>
<dbReference type="HOGENOM" id="CLU_057454_1_0_2"/>
<dbReference type="PANTHER" id="PTHR43236:SF2">
    <property type="entry name" value="BLL0069 PROTEIN"/>
    <property type="match status" value="1"/>
</dbReference>
<evidence type="ECO:0000313" key="4">
    <source>
        <dbReference type="Proteomes" id="UP000013307"/>
    </source>
</evidence>
<dbReference type="Pfam" id="PF06114">
    <property type="entry name" value="Peptidase_M78"/>
    <property type="match status" value="1"/>
</dbReference>
<dbReference type="EMBL" id="CP005290">
    <property type="protein sequence ID" value="AGK61514.1"/>
    <property type="molecule type" value="Genomic_DNA"/>
</dbReference>
<gene>
    <name evidence="3" type="ORF">Asulf_01536</name>
</gene>
<dbReference type="Gene3D" id="1.10.260.40">
    <property type="entry name" value="lambda repressor-like DNA-binding domains"/>
    <property type="match status" value="1"/>
</dbReference>
<dbReference type="InterPro" id="IPR052345">
    <property type="entry name" value="Rad_response_metalloprotease"/>
</dbReference>
<dbReference type="CDD" id="cd00093">
    <property type="entry name" value="HTH_XRE"/>
    <property type="match status" value="1"/>
</dbReference>
<dbReference type="STRING" id="387631.Asulf_01536"/>
<dbReference type="GO" id="GO:0003677">
    <property type="term" value="F:DNA binding"/>
    <property type="evidence" value="ECO:0007669"/>
    <property type="project" value="InterPro"/>
</dbReference>
<accession>N0BD41</accession>
<evidence type="ECO:0000313" key="3">
    <source>
        <dbReference type="EMBL" id="AGK61514.1"/>
    </source>
</evidence>
<organism evidence="3 4">
    <name type="scientific">Archaeoglobus sulfaticallidus PM70-1</name>
    <dbReference type="NCBI Taxonomy" id="387631"/>
    <lineage>
        <taxon>Archaea</taxon>
        <taxon>Methanobacteriati</taxon>
        <taxon>Methanobacteriota</taxon>
        <taxon>Archaeoglobi</taxon>
        <taxon>Archaeoglobales</taxon>
        <taxon>Archaeoglobaceae</taxon>
        <taxon>Archaeoglobus</taxon>
    </lineage>
</organism>
<dbReference type="PROSITE" id="PS50943">
    <property type="entry name" value="HTH_CROC1"/>
    <property type="match status" value="1"/>
</dbReference>
<dbReference type="AlphaFoldDB" id="N0BD41"/>
<dbReference type="InterPro" id="IPR010359">
    <property type="entry name" value="IrrE_HExxH"/>
</dbReference>
<dbReference type="Pfam" id="PF13560">
    <property type="entry name" value="HTH_31"/>
    <property type="match status" value="1"/>
</dbReference>
<dbReference type="PANTHER" id="PTHR43236">
    <property type="entry name" value="ANTITOXIN HIGA1"/>
    <property type="match status" value="1"/>
</dbReference>
<dbReference type="SMART" id="SM00530">
    <property type="entry name" value="HTH_XRE"/>
    <property type="match status" value="1"/>
</dbReference>
<sequence length="382" mass="44238">MQNENLNVVDEIAVRLNPDVLKWLREISGYSIEEVAEKLKIEVEKLELIEEGKLGPTFTLIRDLSKIYKVPVAAFFLPKPREIPMPKDYRFIPGRESKFDKETLLVFRKVRGLQKVAKELIENLGYTIEPHIERVSLKDKPEKIAEKYREEFGLTEELQAEFKDASAMFKYLRQKIEELNIFVFQYGMPVKDARGFTLTDDFPIIITVNSKDLYKPRIFTLMHEFGHVLLGESVVDIPNIAIPTTNIVERWCNEFAASFLLPKDVAIKVFGENRSSLTSKRTLGRLSGRYKVSKHMLLYTMFKLNYISLKEYEEFKKRFKPSSYRGSGGPPPEVRIMSELGDKYLKLVVQNYKNNLISYSAALETIPSVKTRTFNKLLEQVG</sequence>
<dbReference type="SUPFAM" id="SSF47413">
    <property type="entry name" value="lambda repressor-like DNA-binding domains"/>
    <property type="match status" value="1"/>
</dbReference>
<evidence type="ECO:0000256" key="1">
    <source>
        <dbReference type="ARBA" id="ARBA00007227"/>
    </source>
</evidence>
<name>N0BD41_9EURY</name>